<evidence type="ECO:0000313" key="1">
    <source>
        <dbReference type="EMBL" id="UYV30315.1"/>
    </source>
</evidence>
<accession>A0AA46URB2</accession>
<keyword evidence="1" id="KW-0614">Plasmid</keyword>
<dbReference type="Proteomes" id="UP001163036">
    <property type="component" value="Plasmid pVP-16-VB00198-1"/>
</dbReference>
<evidence type="ECO:0000313" key="2">
    <source>
        <dbReference type="Proteomes" id="UP001163036"/>
    </source>
</evidence>
<organism evidence="1 2">
    <name type="scientific">Vibrio parahaemolyticus</name>
    <dbReference type="NCBI Taxonomy" id="670"/>
    <lineage>
        <taxon>Bacteria</taxon>
        <taxon>Pseudomonadati</taxon>
        <taxon>Pseudomonadota</taxon>
        <taxon>Gammaproteobacteria</taxon>
        <taxon>Vibrionales</taxon>
        <taxon>Vibrionaceae</taxon>
        <taxon>Vibrio</taxon>
    </lineage>
</organism>
<dbReference type="AlphaFoldDB" id="A0AA46URB2"/>
<proteinExistence type="predicted"/>
<dbReference type="RefSeq" id="WP_053312671.1">
    <property type="nucleotide sequence ID" value="NZ_CP062152.1"/>
</dbReference>
<sequence length="188" mass="21010">MILNNQTRPTRSYQFDNADNAILFSARKRPRISKSYAESHLSLLEDMNRCKQTISESITESLQSVNGKVWKIDIKSLPSIGLISYISELGRGISKPNFSIGSGYFYNELDGYQISDEHVYIASKKPVEKDVISDVIAYSVAEEIVATIDSLSSENEIQMRAEKVGTNLVLTIPNGKRLVTTPEMENAI</sequence>
<name>A0AA46URB2_VIBPH</name>
<protein>
    <submittedName>
        <fullName evidence="1">Uncharacterized protein</fullName>
    </submittedName>
</protein>
<reference evidence="1" key="1">
    <citation type="submission" date="2022-05" db="EMBL/GenBank/DDBJ databases">
        <title>Megaplasmid of Vibrio parahaemolyticus.</title>
        <authorList>
            <person name="Strauch E."/>
            <person name="Borowiak M."/>
        </authorList>
    </citation>
    <scope>NUCLEOTIDE SEQUENCE</scope>
    <source>
        <strain evidence="1">16-VB00198</strain>
        <plasmid evidence="1">pVP-16-VB00198-1</plasmid>
    </source>
</reference>
<dbReference type="EMBL" id="CP097357">
    <property type="protein sequence ID" value="UYV30315.1"/>
    <property type="molecule type" value="Genomic_DNA"/>
</dbReference>
<geneLocation type="plasmid" evidence="1 2">
    <name>pVP-16-VB00198-1</name>
</geneLocation>
<gene>
    <name evidence="1" type="ORF">M5598_25235</name>
</gene>